<evidence type="ECO:0000313" key="2">
    <source>
        <dbReference type="EMBL" id="TWL40872.1"/>
    </source>
</evidence>
<dbReference type="RefSeq" id="WP_145685593.1">
    <property type="nucleotide sequence ID" value="NZ_CP120601.2"/>
</dbReference>
<proteinExistence type="predicted"/>
<feature type="domain" description="RNA polymerase sigma-70 region 4" evidence="1">
    <location>
        <begin position="78"/>
        <end position="124"/>
    </location>
</feature>
<dbReference type="Gene3D" id="1.10.10.10">
    <property type="entry name" value="Winged helix-like DNA-binding domain superfamily/Winged helix DNA-binding domain"/>
    <property type="match status" value="1"/>
</dbReference>
<organism evidence="2 3">
    <name type="scientific">Bacillus paralicheniformis</name>
    <dbReference type="NCBI Taxonomy" id="1648923"/>
    <lineage>
        <taxon>Bacteria</taxon>
        <taxon>Bacillati</taxon>
        <taxon>Bacillota</taxon>
        <taxon>Bacilli</taxon>
        <taxon>Bacillales</taxon>
        <taxon>Bacillaceae</taxon>
        <taxon>Bacillus</taxon>
    </lineage>
</organism>
<dbReference type="CDD" id="cd06171">
    <property type="entry name" value="Sigma70_r4"/>
    <property type="match status" value="1"/>
</dbReference>
<gene>
    <name evidence="2" type="ORF">CHCC15381_0413</name>
</gene>
<dbReference type="InterPro" id="IPR013324">
    <property type="entry name" value="RNA_pol_sigma_r3/r4-like"/>
</dbReference>
<dbReference type="InterPro" id="IPR036388">
    <property type="entry name" value="WH-like_DNA-bd_sf"/>
</dbReference>
<keyword evidence="3" id="KW-1185">Reference proteome</keyword>
<sequence length="146" mass="16781">MRFLRRKDKTSKEEAVVIGKVKIDLHRKDREFEATYALDNAEGVKTLLSDYPKFVSRKRLGEYEAAEVLLDLQNAIELAKLTDRQREAIRLVYFEDLTQVEAGKRMGIAKQNVEAYISNAARKIADIYYYWASHGEGYTMGGRING</sequence>
<dbReference type="Pfam" id="PF04545">
    <property type="entry name" value="Sigma70_r4"/>
    <property type="match status" value="1"/>
</dbReference>
<evidence type="ECO:0000259" key="1">
    <source>
        <dbReference type="Pfam" id="PF04545"/>
    </source>
</evidence>
<evidence type="ECO:0000313" key="3">
    <source>
        <dbReference type="Proteomes" id="UP000429980"/>
    </source>
</evidence>
<name>A0ABY3FY84_9BACI</name>
<dbReference type="SUPFAM" id="SSF88659">
    <property type="entry name" value="Sigma3 and sigma4 domains of RNA polymerase sigma factors"/>
    <property type="match status" value="1"/>
</dbReference>
<accession>A0ABY3FY84</accession>
<comment type="caution">
    <text evidence="2">The sequence shown here is derived from an EMBL/GenBank/DDBJ whole genome shotgun (WGS) entry which is preliminary data.</text>
</comment>
<dbReference type="Proteomes" id="UP000429980">
    <property type="component" value="Unassembled WGS sequence"/>
</dbReference>
<dbReference type="EMBL" id="NILF01000025">
    <property type="protein sequence ID" value="TWL40872.1"/>
    <property type="molecule type" value="Genomic_DNA"/>
</dbReference>
<reference evidence="2 3" key="1">
    <citation type="submission" date="2019-06" db="EMBL/GenBank/DDBJ databases">
        <title>Genome sequence analysis of &gt;100 Bacillus licheniformis strains suggests intrinsic resistance to this species.</title>
        <authorList>
            <person name="Wels M."/>
            <person name="Siezen R.J."/>
            <person name="Johansen E."/>
            <person name="Stuer-Lauridsen B."/>
            <person name="Bjerre K."/>
            <person name="Nielsen B.K.K."/>
        </authorList>
    </citation>
    <scope>NUCLEOTIDE SEQUENCE [LARGE SCALE GENOMIC DNA]</scope>
    <source>
        <strain evidence="2 3">BAC-15381</strain>
    </source>
</reference>
<protein>
    <recommendedName>
        <fullName evidence="1">RNA polymerase sigma-70 region 4 domain-containing protein</fullName>
    </recommendedName>
</protein>
<dbReference type="InterPro" id="IPR007630">
    <property type="entry name" value="RNA_pol_sigma70_r4"/>
</dbReference>